<accession>A0A286C013</accession>
<gene>
    <name evidence="1" type="ORF">SAMN06273570_4187</name>
</gene>
<protein>
    <submittedName>
        <fullName evidence="1">Uncharacterized protein</fullName>
    </submittedName>
</protein>
<proteinExistence type="predicted"/>
<name>A0A286C013_9GAMM</name>
<sequence>MPALNLPNKLWRPLAEVKNFVEKMSDGVRLPQMSQKVKSFASLSRKDKDILIRYLNERDCINVIQARPLNGGNLTTFFFHQKFGLPTSIPGFDWDGKAPKITMPVEENVLPIPEFDDKAVVDDVDDSVDEPEKNYLNASSVSSIQDIIEPQATKPEKLPIKNSTSGNVKDDSNDLRKRALEMLMAADRQDQSRVSKVLSEDIKPKIDEFIIRLNTANDAVQSTLDTLYDQMGEVDKISMEFKKFCASL</sequence>
<evidence type="ECO:0000313" key="1">
    <source>
        <dbReference type="EMBL" id="SOD39733.1"/>
    </source>
</evidence>
<dbReference type="AlphaFoldDB" id="A0A286C013"/>
<reference evidence="2" key="1">
    <citation type="submission" date="2017-09" db="EMBL/GenBank/DDBJ databases">
        <authorList>
            <person name="Varghese N."/>
            <person name="Submissions S."/>
        </authorList>
    </citation>
    <scope>NUCLEOTIDE SEQUENCE [LARGE SCALE GENOMIC DNA]</scope>
    <source>
        <strain evidence="2">JKS000234</strain>
    </source>
</reference>
<dbReference type="EMBL" id="OCMY01000001">
    <property type="protein sequence ID" value="SOD39733.1"/>
    <property type="molecule type" value="Genomic_DNA"/>
</dbReference>
<evidence type="ECO:0000313" key="2">
    <source>
        <dbReference type="Proteomes" id="UP000219271"/>
    </source>
</evidence>
<dbReference type="Proteomes" id="UP000219271">
    <property type="component" value="Unassembled WGS sequence"/>
</dbReference>
<organism evidence="1 2">
    <name type="scientific">Candidatus Pantoea floridensis</name>
    <dbReference type="NCBI Taxonomy" id="1938870"/>
    <lineage>
        <taxon>Bacteria</taxon>
        <taxon>Pseudomonadati</taxon>
        <taxon>Pseudomonadota</taxon>
        <taxon>Gammaproteobacteria</taxon>
        <taxon>Enterobacterales</taxon>
        <taxon>Erwiniaceae</taxon>
        <taxon>Pantoea</taxon>
    </lineage>
</organism>
<keyword evidence="2" id="KW-1185">Reference proteome</keyword>